<evidence type="ECO:0000313" key="4">
    <source>
        <dbReference type="Proteomes" id="UP001236663"/>
    </source>
</evidence>
<dbReference type="InterPro" id="IPR043906">
    <property type="entry name" value="Gfo/Idh/MocA_OxRdtase_bact_C"/>
</dbReference>
<dbReference type="PANTHER" id="PTHR43818:SF10">
    <property type="entry name" value="NADH-DEPENDENT DEHYDROGENASE-RELATED"/>
    <property type="match status" value="1"/>
</dbReference>
<dbReference type="InterPro" id="IPR050463">
    <property type="entry name" value="Gfo/Idh/MocA_oxidrdct_glycsds"/>
</dbReference>
<sequence length="453" mass="50678">MKEKNDISRRKFILKSATAALAQPLLFQLPAFSKTKKAKLRHVCVGVGGMGGHDLSRFNAHPEVEIVAICDIDEERLAKAAEILPNAKRFTDWRELFAQESGNFDSVNVSVPDHNHFPIAYTAITNGKHVYCQKPMCHDVEEIRALTKAAKKAGIVSQLGTQHASGKGDRTAVQWIKEGHIGKIKQVYLCSNRPGATEAYRFEGPRPASGETPPPHVHWDQFIGTAPMRPYVPKIYHPSKWRAWQDFGTGWSGDIGCHILDAVWKGMGLTAPLSVHARVQESWKQSPARRADTWPQSNHITWVFPGNDMTASDELTVEWFDGEFYPPEEIRALYSLDDYPAESAMLVGTEGALLIPHTKMPVLLPQSKFQSVLSPELEDRDHYHHFVDACLGKVETESDFAVSGPMSETVILGTVAIRMPNTLLTWNAGKMKISEPAEANRYLSRTYRKGWEV</sequence>
<dbReference type="RefSeq" id="WP_163385781.1">
    <property type="nucleotide sequence ID" value="NZ_JAUFQS010000001.1"/>
</dbReference>
<dbReference type="SUPFAM" id="SSF55347">
    <property type="entry name" value="Glyceraldehyde-3-phosphate dehydrogenase-like, C-terminal domain"/>
    <property type="match status" value="1"/>
</dbReference>
<dbReference type="Proteomes" id="UP001236663">
    <property type="component" value="Unassembled WGS sequence"/>
</dbReference>
<keyword evidence="4" id="KW-1185">Reference proteome</keyword>
<dbReference type="PANTHER" id="PTHR43818">
    <property type="entry name" value="BCDNA.GH03377"/>
    <property type="match status" value="1"/>
</dbReference>
<evidence type="ECO:0000259" key="1">
    <source>
        <dbReference type="Pfam" id="PF01408"/>
    </source>
</evidence>
<dbReference type="InterPro" id="IPR036291">
    <property type="entry name" value="NAD(P)-bd_dom_sf"/>
</dbReference>
<feature type="domain" description="Gfo/Idh/MocA-like oxidoreductase N-terminal" evidence="1">
    <location>
        <begin position="41"/>
        <end position="158"/>
    </location>
</feature>
<dbReference type="SUPFAM" id="SSF51735">
    <property type="entry name" value="NAD(P)-binding Rossmann-fold domains"/>
    <property type="match status" value="1"/>
</dbReference>
<evidence type="ECO:0000259" key="2">
    <source>
        <dbReference type="Pfam" id="PF19051"/>
    </source>
</evidence>
<accession>A0ABT8C3D4</accession>
<dbReference type="Gene3D" id="3.30.360.10">
    <property type="entry name" value="Dihydrodipicolinate Reductase, domain 2"/>
    <property type="match status" value="1"/>
</dbReference>
<comment type="caution">
    <text evidence="3">The sequence shown here is derived from an EMBL/GenBank/DDBJ whole genome shotgun (WGS) entry which is preliminary data.</text>
</comment>
<dbReference type="Gene3D" id="3.40.50.720">
    <property type="entry name" value="NAD(P)-binding Rossmann-like Domain"/>
    <property type="match status" value="1"/>
</dbReference>
<dbReference type="Pfam" id="PF01408">
    <property type="entry name" value="GFO_IDH_MocA"/>
    <property type="match status" value="1"/>
</dbReference>
<feature type="domain" description="Gfo/Idh/MocA-like oxidoreductase bacterial type C-terminal" evidence="2">
    <location>
        <begin position="194"/>
        <end position="276"/>
    </location>
</feature>
<dbReference type="EMBL" id="JAUFQS010000001">
    <property type="protein sequence ID" value="MDN3686251.1"/>
    <property type="molecule type" value="Genomic_DNA"/>
</dbReference>
<dbReference type="InterPro" id="IPR000683">
    <property type="entry name" value="Gfo/Idh/MocA-like_OxRdtase_N"/>
</dbReference>
<name>A0ABT8C3D4_9BACT</name>
<reference evidence="4" key="1">
    <citation type="journal article" date="2019" name="Int. J. Syst. Evol. Microbiol.">
        <title>The Global Catalogue of Microorganisms (GCM) 10K type strain sequencing project: providing services to taxonomists for standard genome sequencing and annotation.</title>
        <authorList>
            <consortium name="The Broad Institute Genomics Platform"/>
            <consortium name="The Broad Institute Genome Sequencing Center for Infectious Disease"/>
            <person name="Wu L."/>
            <person name="Ma J."/>
        </authorList>
    </citation>
    <scope>NUCLEOTIDE SEQUENCE [LARGE SCALE GENOMIC DNA]</scope>
    <source>
        <strain evidence="4">CECT 7706</strain>
    </source>
</reference>
<gene>
    <name evidence="3" type="ORF">QWZ15_00295</name>
</gene>
<proteinExistence type="predicted"/>
<protein>
    <submittedName>
        <fullName evidence="3">Gfo/Idh/MocA family oxidoreductase</fullName>
    </submittedName>
</protein>
<evidence type="ECO:0000313" key="3">
    <source>
        <dbReference type="EMBL" id="MDN3686251.1"/>
    </source>
</evidence>
<dbReference type="Pfam" id="PF19051">
    <property type="entry name" value="GFO_IDH_MocA_C2"/>
    <property type="match status" value="1"/>
</dbReference>
<organism evidence="3 4">
    <name type="scientific">Cyclobacterium jeungdonense</name>
    <dbReference type="NCBI Taxonomy" id="708087"/>
    <lineage>
        <taxon>Bacteria</taxon>
        <taxon>Pseudomonadati</taxon>
        <taxon>Bacteroidota</taxon>
        <taxon>Cytophagia</taxon>
        <taxon>Cytophagales</taxon>
        <taxon>Cyclobacteriaceae</taxon>
        <taxon>Cyclobacterium</taxon>
    </lineage>
</organism>